<evidence type="ECO:0000313" key="3">
    <source>
        <dbReference type="EMBL" id="TCW21845.1"/>
    </source>
</evidence>
<dbReference type="GeneID" id="89532244"/>
<feature type="transmembrane region" description="Helical" evidence="2">
    <location>
        <begin position="61"/>
        <end position="81"/>
    </location>
</feature>
<evidence type="ECO:0000313" key="4">
    <source>
        <dbReference type="Proteomes" id="UP000295805"/>
    </source>
</evidence>
<comment type="caution">
    <text evidence="3">The sequence shown here is derived from an EMBL/GenBank/DDBJ whole genome shotgun (WGS) entry which is preliminary data.</text>
</comment>
<dbReference type="EMBL" id="SMCX01000023">
    <property type="protein sequence ID" value="TCW21845.1"/>
    <property type="molecule type" value="Genomic_DNA"/>
</dbReference>
<proteinExistence type="predicted"/>
<organism evidence="3 4">
    <name type="scientific">Dietzia cinnamea</name>
    <dbReference type="NCBI Taxonomy" id="321318"/>
    <lineage>
        <taxon>Bacteria</taxon>
        <taxon>Bacillati</taxon>
        <taxon>Actinomycetota</taxon>
        <taxon>Actinomycetes</taxon>
        <taxon>Mycobacteriales</taxon>
        <taxon>Dietziaceae</taxon>
        <taxon>Dietzia</taxon>
    </lineage>
</organism>
<feature type="transmembrane region" description="Helical" evidence="2">
    <location>
        <begin position="34"/>
        <end position="55"/>
    </location>
</feature>
<evidence type="ECO:0000256" key="2">
    <source>
        <dbReference type="SAM" id="Phobius"/>
    </source>
</evidence>
<accession>A0A4R3ZP87</accession>
<protein>
    <submittedName>
        <fullName evidence="3">Uncharacterized protein</fullName>
    </submittedName>
</protein>
<feature type="region of interest" description="Disordered" evidence="1">
    <location>
        <begin position="1"/>
        <end position="23"/>
    </location>
</feature>
<keyword evidence="2" id="KW-0472">Membrane</keyword>
<dbReference type="RefSeq" id="WP_131886257.1">
    <property type="nucleotide sequence ID" value="NZ_CP143053.1"/>
</dbReference>
<keyword evidence="2" id="KW-1133">Transmembrane helix</keyword>
<sequence>MGRRDSAGRSDGPDRVVRGRSGGDALASRQRLEVIGGFVAFFTALALANAVGLILTGRPSIFASLVLVLMLVISWFTFRTWRRVDRAVRAS</sequence>
<evidence type="ECO:0000256" key="1">
    <source>
        <dbReference type="SAM" id="MobiDB-lite"/>
    </source>
</evidence>
<keyword evidence="2" id="KW-0812">Transmembrane</keyword>
<reference evidence="3 4" key="1">
    <citation type="submission" date="2019-03" db="EMBL/GenBank/DDBJ databases">
        <title>Root nodule microbial communities of legume samples collected from USA, Mexico and Botswana.</title>
        <authorList>
            <person name="Hirsch A."/>
        </authorList>
    </citation>
    <scope>NUCLEOTIDE SEQUENCE [LARGE SCALE GENOMIC DNA]</scope>
    <source>
        <strain evidence="3 4">55</strain>
    </source>
</reference>
<name>A0A4R3ZP87_9ACTN</name>
<dbReference type="Proteomes" id="UP000295805">
    <property type="component" value="Unassembled WGS sequence"/>
</dbReference>
<dbReference type="AlphaFoldDB" id="A0A4R3ZP87"/>
<gene>
    <name evidence="3" type="ORF">EDD19_1237</name>
</gene>
<feature type="compositionally biased region" description="Basic and acidic residues" evidence="1">
    <location>
        <begin position="1"/>
        <end position="17"/>
    </location>
</feature>